<dbReference type="KEGG" id="mcos:GM418_00160"/>
<feature type="domain" description="Tail specific protease" evidence="1">
    <location>
        <begin position="313"/>
        <end position="510"/>
    </location>
</feature>
<dbReference type="InterPro" id="IPR036034">
    <property type="entry name" value="PDZ_sf"/>
</dbReference>
<dbReference type="GO" id="GO:0006508">
    <property type="term" value="P:proteolysis"/>
    <property type="evidence" value="ECO:0007669"/>
    <property type="project" value="InterPro"/>
</dbReference>
<dbReference type="InterPro" id="IPR005151">
    <property type="entry name" value="Tail-specific_protease"/>
</dbReference>
<dbReference type="InterPro" id="IPR029045">
    <property type="entry name" value="ClpP/crotonase-like_dom_sf"/>
</dbReference>
<dbReference type="CDD" id="cd07562">
    <property type="entry name" value="Peptidase_S41_TRI"/>
    <property type="match status" value="1"/>
</dbReference>
<proteinExistence type="predicted"/>
<accession>A0A6I6KCL7</accession>
<dbReference type="AlphaFoldDB" id="A0A6I6KCL7"/>
<dbReference type="GO" id="GO:0008236">
    <property type="term" value="F:serine-type peptidase activity"/>
    <property type="evidence" value="ECO:0007669"/>
    <property type="project" value="InterPro"/>
</dbReference>
<protein>
    <submittedName>
        <fullName evidence="2">Peptidase S41</fullName>
    </submittedName>
</protein>
<reference evidence="2 3" key="1">
    <citation type="submission" date="2019-11" db="EMBL/GenBank/DDBJ databases">
        <authorList>
            <person name="Zheng R.K."/>
            <person name="Sun C.M."/>
        </authorList>
    </citation>
    <scope>NUCLEOTIDE SEQUENCE [LARGE SCALE GENOMIC DNA]</scope>
    <source>
        <strain evidence="2 3">WC007</strain>
    </source>
</reference>
<dbReference type="GO" id="GO:0004175">
    <property type="term" value="F:endopeptidase activity"/>
    <property type="evidence" value="ECO:0007669"/>
    <property type="project" value="TreeGrafter"/>
</dbReference>
<dbReference type="SUPFAM" id="SSF52096">
    <property type="entry name" value="ClpP/crotonase"/>
    <property type="match status" value="1"/>
</dbReference>
<dbReference type="PANTHER" id="PTHR32060">
    <property type="entry name" value="TAIL-SPECIFIC PROTEASE"/>
    <property type="match status" value="1"/>
</dbReference>
<dbReference type="Proteomes" id="UP000428260">
    <property type="component" value="Chromosome"/>
</dbReference>
<evidence type="ECO:0000259" key="1">
    <source>
        <dbReference type="SMART" id="SM00245"/>
    </source>
</evidence>
<keyword evidence="3" id="KW-1185">Reference proteome</keyword>
<dbReference type="Pfam" id="PF03572">
    <property type="entry name" value="Peptidase_S41"/>
    <property type="match status" value="1"/>
</dbReference>
<dbReference type="PANTHER" id="PTHR32060:SF30">
    <property type="entry name" value="CARBOXY-TERMINAL PROCESSING PROTEASE CTPA"/>
    <property type="match status" value="1"/>
</dbReference>
<sequence>MPDLTADLINDLELLGRVWGFLKYYHPEIAKGNFNWDYELFRITPGFLDETNRIDRESLLLNWINDLGEIDECKTCKPTTDDAFLKPDLEWIASGTLSEPLRNKLNNVYQNRNQGKHYYIEMTSGIRNPDFKNEDAYPNMPYPDAGFRLLSLFRYWNMVNYFFPYKHLTDKDWNTTLKEYIPRFLNAKNELEYEQTVVQIIGDIQDTHANLTGGNNKMEEWKGKNFAPVHLRFIENKLVVTDYYNPELKNETGLEIGDVITQIDGKKINDIVSELSKYYPASNEDARLRDISADMMRSQKNELVVEFIRNVNKETKTVKLYPGNKLNIYSRYRRSNEKCFRLLDNNIGYITLMSIKDEDISGIKNEFKNTKGIIIDIRNYPSTFVPFKLGSYFVSSTTPFVKFTKMNINNPGEFTFTKELTIPKATETYSGKLLVLVNELSQSQAEYTAMAFRAGDNTTIIGSTTAGADGNVSTIMLPGGLRTRISGIGVYYPDGKETQRIGIVPDIEVRPTIEAIKNGKDELMEKAIEIILKE</sequence>
<dbReference type="SMART" id="SM00245">
    <property type="entry name" value="TSPc"/>
    <property type="match status" value="1"/>
</dbReference>
<dbReference type="GO" id="GO:0030288">
    <property type="term" value="C:outer membrane-bounded periplasmic space"/>
    <property type="evidence" value="ECO:0007669"/>
    <property type="project" value="TreeGrafter"/>
</dbReference>
<dbReference type="Gene3D" id="2.30.42.10">
    <property type="match status" value="1"/>
</dbReference>
<dbReference type="Gene3D" id="3.90.226.10">
    <property type="entry name" value="2-enoyl-CoA Hydratase, Chain A, domain 1"/>
    <property type="match status" value="1"/>
</dbReference>
<dbReference type="GO" id="GO:0007165">
    <property type="term" value="P:signal transduction"/>
    <property type="evidence" value="ECO:0007669"/>
    <property type="project" value="TreeGrafter"/>
</dbReference>
<dbReference type="SUPFAM" id="SSF50156">
    <property type="entry name" value="PDZ domain-like"/>
    <property type="match status" value="1"/>
</dbReference>
<dbReference type="EMBL" id="CP046401">
    <property type="protein sequence ID" value="QGY48004.1"/>
    <property type="molecule type" value="Genomic_DNA"/>
</dbReference>
<name>A0A6I6KCL7_9BACT</name>
<gene>
    <name evidence="2" type="ORF">GM418_00160</name>
</gene>
<organism evidence="2 3">
    <name type="scientific">Maribellus comscasis</name>
    <dbReference type="NCBI Taxonomy" id="2681766"/>
    <lineage>
        <taxon>Bacteria</taxon>
        <taxon>Pseudomonadati</taxon>
        <taxon>Bacteroidota</taxon>
        <taxon>Bacteroidia</taxon>
        <taxon>Marinilabiliales</taxon>
        <taxon>Prolixibacteraceae</taxon>
        <taxon>Maribellus</taxon>
    </lineage>
</organism>
<evidence type="ECO:0000313" key="3">
    <source>
        <dbReference type="Proteomes" id="UP000428260"/>
    </source>
</evidence>
<dbReference type="Gene3D" id="3.30.750.44">
    <property type="match status" value="1"/>
</dbReference>
<evidence type="ECO:0000313" key="2">
    <source>
        <dbReference type="EMBL" id="QGY48004.1"/>
    </source>
</evidence>